<accession>A0AAD0U9T4</accession>
<gene>
    <name evidence="1" type="ORF">RC54_03855</name>
</gene>
<dbReference type="Proteomes" id="UP000269199">
    <property type="component" value="Chromosome"/>
</dbReference>
<evidence type="ECO:0000313" key="1">
    <source>
        <dbReference type="EMBL" id="AYR23004.1"/>
    </source>
</evidence>
<sequence>MLTHVPIGPMPDGTYAIGYSTPGCSVMTVVSTGMTKQRAQEEAARLNEEQQARADKILRDQEHRNRVLGLTPAIDYLPDWMPDTPVAIAARMKVADAEQQKRAAAIERDRQLQMRPETLRPVTDYLSEIELADGAEEGE</sequence>
<dbReference type="EMBL" id="CP024996">
    <property type="protein sequence ID" value="AYR23004.1"/>
    <property type="molecule type" value="Genomic_DNA"/>
</dbReference>
<organism evidence="1 2">
    <name type="scientific">Herbaspirillum rubrisubalbicans</name>
    <dbReference type="NCBI Taxonomy" id="80842"/>
    <lineage>
        <taxon>Bacteria</taxon>
        <taxon>Pseudomonadati</taxon>
        <taxon>Pseudomonadota</taxon>
        <taxon>Betaproteobacteria</taxon>
        <taxon>Burkholderiales</taxon>
        <taxon>Oxalobacteraceae</taxon>
        <taxon>Herbaspirillum</taxon>
    </lineage>
</organism>
<name>A0AAD0U9T4_9BURK</name>
<dbReference type="AlphaFoldDB" id="A0AAD0U9T4"/>
<evidence type="ECO:0000313" key="2">
    <source>
        <dbReference type="Proteomes" id="UP000269199"/>
    </source>
</evidence>
<protein>
    <submittedName>
        <fullName evidence="1">Uncharacterized protein</fullName>
    </submittedName>
</protein>
<reference evidence="1 2" key="1">
    <citation type="submission" date="2017-11" db="EMBL/GenBank/DDBJ databases">
        <title>Complete genome sequence of Herbaspirillum rubrisubalbicans DSM 11543.</title>
        <authorList>
            <person name="Chen M."/>
            <person name="An Q."/>
        </authorList>
    </citation>
    <scope>NUCLEOTIDE SEQUENCE [LARGE SCALE GENOMIC DNA]</scope>
    <source>
        <strain evidence="1 2">DSM 11543</strain>
    </source>
</reference>
<proteinExistence type="predicted"/>